<dbReference type="EMBL" id="AAPH01000010">
    <property type="protein sequence ID" value="EAS43490.1"/>
    <property type="molecule type" value="Genomic_DNA"/>
</dbReference>
<keyword evidence="2" id="KW-0812">Transmembrane</keyword>
<accession>Q1Z4Y1</accession>
<feature type="compositionally biased region" description="Gly residues" evidence="1">
    <location>
        <begin position="443"/>
        <end position="463"/>
    </location>
</feature>
<gene>
    <name evidence="3" type="ORF">P3TCK_01499</name>
</gene>
<reference evidence="3 4" key="1">
    <citation type="submission" date="2006-03" db="EMBL/GenBank/DDBJ databases">
        <authorList>
            <person name="Bartlett D.H."/>
            <person name="Valle G."/>
            <person name="Lauro F.M."/>
            <person name="Vezzi A."/>
            <person name="Simonato F."/>
            <person name="Eloe E."/>
            <person name="Vitulo N."/>
            <person name="Stratton T.K."/>
            <person name="D'angelo M."/>
            <person name="Ferriera S."/>
            <person name="Johnson J."/>
            <person name="Kravitz S."/>
            <person name="Beeson K."/>
            <person name="Sutton G."/>
            <person name="Rogers Y."/>
            <person name="Friedman R."/>
            <person name="Frazier M."/>
            <person name="Venter J.C."/>
        </authorList>
    </citation>
    <scope>NUCLEOTIDE SEQUENCE [LARGE SCALE GENOMIC DNA]</scope>
    <source>
        <strain evidence="3 4">3TCK</strain>
    </source>
</reference>
<evidence type="ECO:0000256" key="1">
    <source>
        <dbReference type="SAM" id="MobiDB-lite"/>
    </source>
</evidence>
<evidence type="ECO:0000313" key="3">
    <source>
        <dbReference type="EMBL" id="EAS43490.1"/>
    </source>
</evidence>
<name>Q1Z4Y1_9GAMM</name>
<protein>
    <submittedName>
        <fullName evidence="3">Uncharacterized protein</fullName>
    </submittedName>
</protein>
<comment type="caution">
    <text evidence="3">The sequence shown here is derived from an EMBL/GenBank/DDBJ whole genome shotgun (WGS) entry which is preliminary data.</text>
</comment>
<feature type="region of interest" description="Disordered" evidence="1">
    <location>
        <begin position="414"/>
        <end position="468"/>
    </location>
</feature>
<dbReference type="AlphaFoldDB" id="Q1Z4Y1"/>
<keyword evidence="2" id="KW-0472">Membrane</keyword>
<organism evidence="3 4">
    <name type="scientific">Photobacterium profundum 3TCK</name>
    <dbReference type="NCBI Taxonomy" id="314280"/>
    <lineage>
        <taxon>Bacteria</taxon>
        <taxon>Pseudomonadati</taxon>
        <taxon>Pseudomonadota</taxon>
        <taxon>Gammaproteobacteria</taxon>
        <taxon>Vibrionales</taxon>
        <taxon>Vibrionaceae</taxon>
        <taxon>Photobacterium</taxon>
    </lineage>
</organism>
<keyword evidence="2" id="KW-1133">Transmembrane helix</keyword>
<feature type="transmembrane region" description="Helical" evidence="2">
    <location>
        <begin position="15"/>
        <end position="34"/>
    </location>
</feature>
<sequence>MEYIKTIKQFFKNDIYNTLTMAFYVLVVSLLFIVPNKAYASDFQMTDYVIGYKDWRGGSHKSMHIYYGDAHNKKHIVEPFINTTSPFDFRHSGGCDDSDSSCSIQTSIFGRGSYLHNSYTIQNCADSDLDILQIPTGYLYEGSYICTYKGYGIDPTNPNPEPDNGIYTPEQFDEFFCGNSAIKDKLSYAYYEHSKVIDYSVRRSLGSSAVLGGDPNDDTLNLYICGSDGCTYEQLLEDARKVIKFLPEERFFAKSSDYGGYYDFEVFAYCKSAVKQVSTSDLTADTSVDCRKAIYQYTGESGSSLNSLPESSCYVDDNYDYTFKQWCEAQFDQGSYWLEGQLEEYCDPPAKQVSSEKVEKDDECKITTTVIDVGYNTSQVQDDVKKTIIKKIVVTDCTGKVISEEVIETEIDIDKGDIMGDGSDDGSDRPCVVGPYCPPTHGTGEGSGSGKGEGSGSGSGSGTDWGEAGTPDLDGWYTPIYTEGFQGVLNKHIQGFNDGGIGAFLASLNPFKKDGDFPELKLNFDFDIVDFGEHKIDLENLPIGENNFNLIELIRIILLMNASFYAFRQIF</sequence>
<evidence type="ECO:0000256" key="2">
    <source>
        <dbReference type="SAM" id="Phobius"/>
    </source>
</evidence>
<evidence type="ECO:0000313" key="4">
    <source>
        <dbReference type="Proteomes" id="UP000003789"/>
    </source>
</evidence>
<proteinExistence type="predicted"/>
<dbReference type="RefSeq" id="WP_006228300.1">
    <property type="nucleotide sequence ID" value="NZ_AAPH01000010.1"/>
</dbReference>
<dbReference type="HOGENOM" id="CLU_477223_0_0_6"/>
<dbReference type="Proteomes" id="UP000003789">
    <property type="component" value="Unassembled WGS sequence"/>
</dbReference>